<feature type="chain" id="PRO_5019585015" evidence="1">
    <location>
        <begin position="25"/>
        <end position="606"/>
    </location>
</feature>
<accession>A0A432VS65</accession>
<dbReference type="PROSITE" id="PS51257">
    <property type="entry name" value="PROKAR_LIPOPROTEIN"/>
    <property type="match status" value="1"/>
</dbReference>
<sequence length="606" mass="68273">MQKKATLLLTSAILLALSGCQSTATNSGTASSNTNRTGSVVTAAAVTADAKFTELAEQAWAYNQGQYLIARGADGRPGDRLNDISPEALQERYETRKGFYQQLAAMDASTLSADNQINRDMLMYALRNQISQYEFNMHLMPLTNETGPHNTIARLPQQVRFNGADDFNRYLQLLNDVPAWLAQQTAYMREGLERGIAQPQVVLQTFPAGVLAYVTVDPAESIFYRPIHQAQRWLTDEQFRDLEIEAQTIIATQVNPALQDFHDFLANEYVPNTRTDIAATDLPNGHAFYANRVKHYTTLDLSAEEIHEIGLAEVARIRAEMQEVIDEVGFNGSFAEFIHFLRTDPQFYVETGEELLKEAAYIAKRADHVLPRLFRHLPRTPYGVVPVPAEIAPNYTQGRYSSASRDDEAGEYWVNTYAVETRPLYELEALTLHEGVPGHHLQIALAQEMENVPDYRRSTYISAFGEGWGLYAEYLGLETGFYQDPYSNFGRLTYEMWRAARLVVDTGMHALGWSRDEAVEFLGSNTALSLHNVNTEIDRYISWPGQALSYKLGELTIKRLRAEAEAALGNDFDLREFHDEVLKNGSVPLATLEQQIRDYIQGKLAQ</sequence>
<dbReference type="InterPro" id="IPR010281">
    <property type="entry name" value="DUF885"/>
</dbReference>
<evidence type="ECO:0000313" key="3">
    <source>
        <dbReference type="Proteomes" id="UP000288212"/>
    </source>
</evidence>
<keyword evidence="3" id="KW-1185">Reference proteome</keyword>
<feature type="signal peptide" evidence="1">
    <location>
        <begin position="1"/>
        <end position="24"/>
    </location>
</feature>
<dbReference type="Pfam" id="PF05960">
    <property type="entry name" value="DUF885"/>
    <property type="match status" value="1"/>
</dbReference>
<reference evidence="2 3" key="1">
    <citation type="journal article" date="2011" name="Front. Microbiol.">
        <title>Genomic signatures of strain selection and enhancement in Bacillus atrophaeus var. globigii, a historical biowarfare simulant.</title>
        <authorList>
            <person name="Gibbons H.S."/>
            <person name="Broomall S.M."/>
            <person name="McNew L.A."/>
            <person name="Daligault H."/>
            <person name="Chapman C."/>
            <person name="Bruce D."/>
            <person name="Karavis M."/>
            <person name="Krepps M."/>
            <person name="McGregor P.A."/>
            <person name="Hong C."/>
            <person name="Park K.H."/>
            <person name="Akmal A."/>
            <person name="Feldman A."/>
            <person name="Lin J.S."/>
            <person name="Chang W.E."/>
            <person name="Higgs B.W."/>
            <person name="Demirev P."/>
            <person name="Lindquist J."/>
            <person name="Liem A."/>
            <person name="Fochler E."/>
            <person name="Read T.D."/>
            <person name="Tapia R."/>
            <person name="Johnson S."/>
            <person name="Bishop-Lilly K.A."/>
            <person name="Detter C."/>
            <person name="Han C."/>
            <person name="Sozhamannan S."/>
            <person name="Rosenzweig C.N."/>
            <person name="Skowronski E.W."/>
        </authorList>
    </citation>
    <scope>NUCLEOTIDE SEQUENCE [LARGE SCALE GENOMIC DNA]</scope>
    <source>
        <strain evidence="2 3">AK5</strain>
    </source>
</reference>
<evidence type="ECO:0000256" key="1">
    <source>
        <dbReference type="SAM" id="SignalP"/>
    </source>
</evidence>
<keyword evidence="1" id="KW-0732">Signal</keyword>
<dbReference type="PANTHER" id="PTHR33361:SF2">
    <property type="entry name" value="DUF885 DOMAIN-CONTAINING PROTEIN"/>
    <property type="match status" value="1"/>
</dbReference>
<evidence type="ECO:0000313" key="2">
    <source>
        <dbReference type="EMBL" id="RUO19199.1"/>
    </source>
</evidence>
<dbReference type="OrthoDB" id="9769898at2"/>
<proteinExistence type="predicted"/>
<dbReference type="AlphaFoldDB" id="A0A432VS65"/>
<comment type="caution">
    <text evidence="2">The sequence shown here is derived from an EMBL/GenBank/DDBJ whole genome shotgun (WGS) entry which is preliminary data.</text>
</comment>
<organism evidence="2 3">
    <name type="scientific">Aliidiomarina haloalkalitolerans</name>
    <dbReference type="NCBI Taxonomy" id="859059"/>
    <lineage>
        <taxon>Bacteria</taxon>
        <taxon>Pseudomonadati</taxon>
        <taxon>Pseudomonadota</taxon>
        <taxon>Gammaproteobacteria</taxon>
        <taxon>Alteromonadales</taxon>
        <taxon>Idiomarinaceae</taxon>
        <taxon>Aliidiomarina</taxon>
    </lineage>
</organism>
<dbReference type="RefSeq" id="WP_126793371.1">
    <property type="nucleotide sequence ID" value="NZ_PIPI01000006.1"/>
</dbReference>
<dbReference type="Proteomes" id="UP000288212">
    <property type="component" value="Unassembled WGS sequence"/>
</dbReference>
<dbReference type="EMBL" id="PIPI01000006">
    <property type="protein sequence ID" value="RUO19199.1"/>
    <property type="molecule type" value="Genomic_DNA"/>
</dbReference>
<protein>
    <submittedName>
        <fullName evidence="2">DUF885 domain-containing protein</fullName>
    </submittedName>
</protein>
<gene>
    <name evidence="2" type="ORF">CWE06_09195</name>
</gene>
<name>A0A432VS65_9GAMM</name>
<dbReference type="PANTHER" id="PTHR33361">
    <property type="entry name" value="GLR0591 PROTEIN"/>
    <property type="match status" value="1"/>
</dbReference>